<name>A0ABZ1KF84_9ACTN</name>
<keyword evidence="2" id="KW-1185">Reference proteome</keyword>
<reference evidence="1 2" key="1">
    <citation type="submission" date="2022-10" db="EMBL/GenBank/DDBJ databases">
        <title>The complete genomes of actinobacterial strains from the NBC collection.</title>
        <authorList>
            <person name="Joergensen T.S."/>
            <person name="Alvarez Arevalo M."/>
            <person name="Sterndorff E.B."/>
            <person name="Faurdal D."/>
            <person name="Vuksanovic O."/>
            <person name="Mourched A.-S."/>
            <person name="Charusanti P."/>
            <person name="Shaw S."/>
            <person name="Blin K."/>
            <person name="Weber T."/>
        </authorList>
    </citation>
    <scope>NUCLEOTIDE SEQUENCE [LARGE SCALE GENOMIC DNA]</scope>
    <source>
        <strain evidence="1 2">NBC_00185</strain>
    </source>
</reference>
<evidence type="ECO:0000313" key="1">
    <source>
        <dbReference type="EMBL" id="WTP69633.1"/>
    </source>
</evidence>
<proteinExistence type="predicted"/>
<protein>
    <submittedName>
        <fullName evidence="1">Uncharacterized protein</fullName>
    </submittedName>
</protein>
<dbReference type="RefSeq" id="WP_406189161.1">
    <property type="nucleotide sequence ID" value="NZ_CP108135.1"/>
</dbReference>
<gene>
    <name evidence="1" type="ORF">OG560_31095</name>
</gene>
<organism evidence="1 2">
    <name type="scientific">[Kitasatospora] papulosa</name>
    <dbReference type="NCBI Taxonomy" id="1464011"/>
    <lineage>
        <taxon>Bacteria</taxon>
        <taxon>Bacillati</taxon>
        <taxon>Actinomycetota</taxon>
        <taxon>Actinomycetes</taxon>
        <taxon>Kitasatosporales</taxon>
        <taxon>Streptomycetaceae</taxon>
        <taxon>Streptomyces</taxon>
    </lineage>
</organism>
<evidence type="ECO:0000313" key="2">
    <source>
        <dbReference type="Proteomes" id="UP001622496"/>
    </source>
</evidence>
<dbReference type="Proteomes" id="UP001622496">
    <property type="component" value="Chromosome"/>
</dbReference>
<accession>A0ABZ1KF84</accession>
<sequence length="191" mass="20608">MSKSEPQTPGACDLELVIATSELDVGFDITGVELLILEDKLRLAVRDPRVREVAALGWESDDFRKIFEERLLDSKAHAGPALAYTHVESAKARLAKAADALRDAQGVHDSSLVSEYLAALADLLAYYVSFQRRSLMALLASLAPRPADYVNWAPRPLDTSPRVAPRGPNPAFPMISLRGGRSALGSAVLAA</sequence>
<dbReference type="EMBL" id="CP108135">
    <property type="protein sequence ID" value="WTP69633.1"/>
    <property type="molecule type" value="Genomic_DNA"/>
</dbReference>